<dbReference type="SUPFAM" id="SSF57997">
    <property type="entry name" value="Tropomyosin"/>
    <property type="match status" value="1"/>
</dbReference>
<comment type="caution">
    <text evidence="2">The sequence shown here is derived from an EMBL/GenBank/DDBJ whole genome shotgun (WGS) entry which is preliminary data.</text>
</comment>
<evidence type="ECO:0000313" key="2">
    <source>
        <dbReference type="EMBL" id="KAJ8358736.1"/>
    </source>
</evidence>
<organism evidence="2 3">
    <name type="scientific">Synaphobranchus kaupii</name>
    <name type="common">Kaup's arrowtooth eel</name>
    <dbReference type="NCBI Taxonomy" id="118154"/>
    <lineage>
        <taxon>Eukaryota</taxon>
        <taxon>Metazoa</taxon>
        <taxon>Chordata</taxon>
        <taxon>Craniata</taxon>
        <taxon>Vertebrata</taxon>
        <taxon>Euteleostomi</taxon>
        <taxon>Actinopterygii</taxon>
        <taxon>Neopterygii</taxon>
        <taxon>Teleostei</taxon>
        <taxon>Anguilliformes</taxon>
        <taxon>Synaphobranchidae</taxon>
        <taxon>Synaphobranchus</taxon>
    </lineage>
</organism>
<feature type="compositionally biased region" description="Basic and acidic residues" evidence="1">
    <location>
        <begin position="42"/>
        <end position="54"/>
    </location>
</feature>
<proteinExistence type="predicted"/>
<dbReference type="AlphaFoldDB" id="A0A9Q1FH08"/>
<dbReference type="Proteomes" id="UP001152622">
    <property type="component" value="Chromosome 5"/>
</dbReference>
<name>A0A9Q1FH08_SYNKA</name>
<evidence type="ECO:0000256" key="1">
    <source>
        <dbReference type="SAM" id="MobiDB-lite"/>
    </source>
</evidence>
<accession>A0A9Q1FH08</accession>
<dbReference type="Gene3D" id="1.20.5.340">
    <property type="match status" value="1"/>
</dbReference>
<sequence>MSAVGRKESQLGNEDGMEVTMEAITKKMQMLMLDTENAIDRGESDKKAAEDKCKQVRSGVIAMETRG</sequence>
<dbReference type="EMBL" id="JAINUF010000005">
    <property type="protein sequence ID" value="KAJ8358736.1"/>
    <property type="molecule type" value="Genomic_DNA"/>
</dbReference>
<dbReference type="OrthoDB" id="128924at2759"/>
<feature type="region of interest" description="Disordered" evidence="1">
    <location>
        <begin position="42"/>
        <end position="67"/>
    </location>
</feature>
<protein>
    <submittedName>
        <fullName evidence="2">Uncharacterized protein</fullName>
    </submittedName>
</protein>
<gene>
    <name evidence="2" type="ORF">SKAU_G00152610</name>
</gene>
<reference evidence="2" key="1">
    <citation type="journal article" date="2023" name="Science">
        <title>Genome structures resolve the early diversification of teleost fishes.</title>
        <authorList>
            <person name="Parey E."/>
            <person name="Louis A."/>
            <person name="Montfort J."/>
            <person name="Bouchez O."/>
            <person name="Roques C."/>
            <person name="Iampietro C."/>
            <person name="Lluch J."/>
            <person name="Castinel A."/>
            <person name="Donnadieu C."/>
            <person name="Desvignes T."/>
            <person name="Floi Bucao C."/>
            <person name="Jouanno E."/>
            <person name="Wen M."/>
            <person name="Mejri S."/>
            <person name="Dirks R."/>
            <person name="Jansen H."/>
            <person name="Henkel C."/>
            <person name="Chen W.J."/>
            <person name="Zahm M."/>
            <person name="Cabau C."/>
            <person name="Klopp C."/>
            <person name="Thompson A.W."/>
            <person name="Robinson-Rechavi M."/>
            <person name="Braasch I."/>
            <person name="Lecointre G."/>
            <person name="Bobe J."/>
            <person name="Postlethwait J.H."/>
            <person name="Berthelot C."/>
            <person name="Roest Crollius H."/>
            <person name="Guiguen Y."/>
        </authorList>
    </citation>
    <scope>NUCLEOTIDE SEQUENCE</scope>
    <source>
        <strain evidence="2">WJC10195</strain>
    </source>
</reference>
<evidence type="ECO:0000313" key="3">
    <source>
        <dbReference type="Proteomes" id="UP001152622"/>
    </source>
</evidence>
<keyword evidence="3" id="KW-1185">Reference proteome</keyword>